<comment type="caution">
    <text evidence="7">The sequence shown here is derived from an EMBL/GenBank/DDBJ whole genome shotgun (WGS) entry which is preliminary data.</text>
</comment>
<dbReference type="OrthoDB" id="1368at2759"/>
<sequence>MLVFRNQTSYNRFWDGRNGMNTLNTCVRNLVRTIATNSYSSKRGPPTAEEREDIERTIRILMAIPYAVKNHLRAEWNAAWVFGNSVDEHLNMHPSTLYNPEYANLLPAGLEGHEDEGLGLPFQLTFFIDGFIKRGEERDWYSAPGASQMQAQLNALTDAYGRMETIKLTPIPVAHLIHQKQVLALFGCVLPFAMVDEMGWWAIPIVSLVIFTLYGIEGIGSQLEDPFGYDRNDIKMDAIAGDSKTEIDVVLSEWRTHSKAMETLKQQPAGAVHGNLCLTPDGPDSGNGIVDEKYTPPDLFLRLKPSTAST</sequence>
<evidence type="ECO:0000256" key="3">
    <source>
        <dbReference type="ARBA" id="ARBA00022692"/>
    </source>
</evidence>
<comment type="subcellular location">
    <subcellularLocation>
        <location evidence="1">Membrane</location>
        <topology evidence="1">Multi-pass membrane protein</topology>
    </subcellularLocation>
</comment>
<dbReference type="GeneID" id="63704603"/>
<keyword evidence="2" id="KW-0813">Transport</keyword>
<proteinExistence type="predicted"/>
<dbReference type="OMA" id="AYSVMIH"/>
<keyword evidence="6" id="KW-0472">Membrane</keyword>
<evidence type="ECO:0000256" key="4">
    <source>
        <dbReference type="ARBA" id="ARBA00022989"/>
    </source>
</evidence>
<reference evidence="7 8" key="1">
    <citation type="journal article" date="2016" name="BMC Genomics">
        <title>Genome sequencing and secondary metabolism of the postharvest pathogen Penicillium griseofulvum.</title>
        <authorList>
            <person name="Banani H."/>
            <person name="Marcet-Houben M."/>
            <person name="Ballester A.R."/>
            <person name="Abbruscato P."/>
            <person name="Gonzalez-Candelas L."/>
            <person name="Gabaldon T."/>
            <person name="Spadaro D."/>
        </authorList>
    </citation>
    <scope>NUCLEOTIDE SEQUENCE [LARGE SCALE GENOMIC DNA]</scope>
    <source>
        <strain evidence="7 8">PG3</strain>
    </source>
</reference>
<dbReference type="Pfam" id="PF25539">
    <property type="entry name" value="Bestrophin_2"/>
    <property type="match status" value="1"/>
</dbReference>
<dbReference type="AlphaFoldDB" id="A0A135LFP2"/>
<dbReference type="RefSeq" id="XP_040646256.1">
    <property type="nucleotide sequence ID" value="XM_040789303.1"/>
</dbReference>
<evidence type="ECO:0000256" key="2">
    <source>
        <dbReference type="ARBA" id="ARBA00022448"/>
    </source>
</evidence>
<dbReference type="EMBL" id="LHQR01000065">
    <property type="protein sequence ID" value="KXG47720.1"/>
    <property type="molecule type" value="Genomic_DNA"/>
</dbReference>
<protein>
    <submittedName>
        <fullName evidence="7">Bestrophin/UPF0187</fullName>
    </submittedName>
</protein>
<organism evidence="7 8">
    <name type="scientific">Penicillium patulum</name>
    <name type="common">Penicillium griseofulvum</name>
    <dbReference type="NCBI Taxonomy" id="5078"/>
    <lineage>
        <taxon>Eukaryota</taxon>
        <taxon>Fungi</taxon>
        <taxon>Dikarya</taxon>
        <taxon>Ascomycota</taxon>
        <taxon>Pezizomycotina</taxon>
        <taxon>Eurotiomycetes</taxon>
        <taxon>Eurotiomycetidae</taxon>
        <taxon>Eurotiales</taxon>
        <taxon>Aspergillaceae</taxon>
        <taxon>Penicillium</taxon>
    </lineage>
</organism>
<dbReference type="GO" id="GO:0005254">
    <property type="term" value="F:chloride channel activity"/>
    <property type="evidence" value="ECO:0007669"/>
    <property type="project" value="InterPro"/>
</dbReference>
<dbReference type="Proteomes" id="UP000070168">
    <property type="component" value="Unassembled WGS sequence"/>
</dbReference>
<dbReference type="PANTHER" id="PTHR33281:SF16">
    <property type="match status" value="1"/>
</dbReference>
<keyword evidence="4" id="KW-1133">Transmembrane helix</keyword>
<keyword evidence="5" id="KW-0406">Ion transport</keyword>
<dbReference type="GO" id="GO:0016020">
    <property type="term" value="C:membrane"/>
    <property type="evidence" value="ECO:0007669"/>
    <property type="project" value="UniProtKB-SubCell"/>
</dbReference>
<dbReference type="PANTHER" id="PTHR33281">
    <property type="entry name" value="UPF0187 PROTEIN YNEE"/>
    <property type="match status" value="1"/>
</dbReference>
<gene>
    <name evidence="7" type="ORF">PGRI_015900</name>
</gene>
<keyword evidence="3" id="KW-0812">Transmembrane</keyword>
<accession>A0A135LFP2</accession>
<dbReference type="InterPro" id="IPR044669">
    <property type="entry name" value="YneE/VCCN1/2-like"/>
</dbReference>
<name>A0A135LFP2_PENPA</name>
<evidence type="ECO:0000256" key="5">
    <source>
        <dbReference type="ARBA" id="ARBA00023065"/>
    </source>
</evidence>
<evidence type="ECO:0000313" key="7">
    <source>
        <dbReference type="EMBL" id="KXG47720.1"/>
    </source>
</evidence>
<dbReference type="STRING" id="5078.A0A135LFP2"/>
<evidence type="ECO:0000256" key="1">
    <source>
        <dbReference type="ARBA" id="ARBA00004141"/>
    </source>
</evidence>
<keyword evidence="8" id="KW-1185">Reference proteome</keyword>
<evidence type="ECO:0000256" key="6">
    <source>
        <dbReference type="ARBA" id="ARBA00023136"/>
    </source>
</evidence>
<evidence type="ECO:0000313" key="8">
    <source>
        <dbReference type="Proteomes" id="UP000070168"/>
    </source>
</evidence>